<organism evidence="7 8">
    <name type="scientific">Novosphingobium kalidii</name>
    <dbReference type="NCBI Taxonomy" id="3230299"/>
    <lineage>
        <taxon>Bacteria</taxon>
        <taxon>Pseudomonadati</taxon>
        <taxon>Pseudomonadota</taxon>
        <taxon>Alphaproteobacteria</taxon>
        <taxon>Sphingomonadales</taxon>
        <taxon>Sphingomonadaceae</taxon>
        <taxon>Novosphingobium</taxon>
    </lineage>
</organism>
<evidence type="ECO:0000256" key="1">
    <source>
        <dbReference type="ARBA" id="ARBA00008779"/>
    </source>
</evidence>
<proteinExistence type="inferred from homology"/>
<keyword evidence="5" id="KW-0732">Signal</keyword>
<feature type="domain" description="Sulfatase N-terminal" evidence="6">
    <location>
        <begin position="46"/>
        <end position="397"/>
    </location>
</feature>
<dbReference type="RefSeq" id="WP_353984155.1">
    <property type="nucleotide sequence ID" value="NZ_JBEWLY010000013.1"/>
</dbReference>
<evidence type="ECO:0000256" key="4">
    <source>
        <dbReference type="ARBA" id="ARBA00022837"/>
    </source>
</evidence>
<accession>A0ABV2D1X7</accession>
<keyword evidence="2" id="KW-0479">Metal-binding</keyword>
<comment type="caution">
    <text evidence="7">The sequence shown here is derived from an EMBL/GenBank/DDBJ whole genome shotgun (WGS) entry which is preliminary data.</text>
</comment>
<dbReference type="Proteomes" id="UP001548713">
    <property type="component" value="Unassembled WGS sequence"/>
</dbReference>
<dbReference type="EMBL" id="JBEWLY010000013">
    <property type="protein sequence ID" value="MET1755715.1"/>
    <property type="molecule type" value="Genomic_DNA"/>
</dbReference>
<keyword evidence="4" id="KW-0106">Calcium</keyword>
<dbReference type="PROSITE" id="PS00149">
    <property type="entry name" value="SULFATASE_2"/>
    <property type="match status" value="1"/>
</dbReference>
<dbReference type="SUPFAM" id="SSF53649">
    <property type="entry name" value="Alkaline phosphatase-like"/>
    <property type="match status" value="1"/>
</dbReference>
<feature type="signal peptide" evidence="5">
    <location>
        <begin position="1"/>
        <end position="26"/>
    </location>
</feature>
<evidence type="ECO:0000313" key="7">
    <source>
        <dbReference type="EMBL" id="MET1755715.1"/>
    </source>
</evidence>
<protein>
    <submittedName>
        <fullName evidence="7">Sulfatase-like hydrolase/transferase</fullName>
    </submittedName>
</protein>
<evidence type="ECO:0000256" key="5">
    <source>
        <dbReference type="SAM" id="SignalP"/>
    </source>
</evidence>
<dbReference type="InterPro" id="IPR050738">
    <property type="entry name" value="Sulfatase"/>
</dbReference>
<dbReference type="InterPro" id="IPR024607">
    <property type="entry name" value="Sulfatase_CS"/>
</dbReference>
<reference evidence="7 8" key="1">
    <citation type="submission" date="2024-07" db="EMBL/GenBank/DDBJ databases">
        <title>Novosphingobium kalidii RD2P27.</title>
        <authorList>
            <person name="Sun J.-Q."/>
        </authorList>
    </citation>
    <scope>NUCLEOTIDE SEQUENCE [LARGE SCALE GENOMIC DNA]</scope>
    <source>
        <strain evidence="7 8">RD2P27</strain>
    </source>
</reference>
<dbReference type="PROSITE" id="PS00523">
    <property type="entry name" value="SULFATASE_1"/>
    <property type="match status" value="1"/>
</dbReference>
<dbReference type="PANTHER" id="PTHR42693:SF53">
    <property type="entry name" value="ENDO-4-O-SULFATASE"/>
    <property type="match status" value="1"/>
</dbReference>
<comment type="similarity">
    <text evidence="1">Belongs to the sulfatase family.</text>
</comment>
<feature type="chain" id="PRO_5045217241" evidence="5">
    <location>
        <begin position="27"/>
        <end position="504"/>
    </location>
</feature>
<sequence>MKRLLRRSALMLTTVLAVAASPVAFAKSGTASERAPSSRTSSSARPNVIVILADDMGNGDISSNGSPWINTRNIDSIGADGVKFTNGYVSAPLCSPSRAGLITGRYQQRFGFEQQVSSGAFPELREVREEDGKLTPLQGEAEFLRRGVPTSERNMGETFKAAGYTTGVIGKWHLGHGEQFLPQNRGFDYSNVFYGNTSMQYTDLSNPDIISMKVDFHDEAPLTAWSREGLNGIRENGKLVQVNQYLMEYFRDRAVDFIEQNKSKPFLLYLPMNSPVPPLQVPIGYYEQLRSKIPNMDQRAYNALLMAQDQAVGAVLSKLKATGLDQNTIVVFLSDNGEALSRPGSNAPFSGGKYSTHEGGIHIPFMMRWPGQIAPGTVYDKPVISLDILPTVAAAAKVSTSGSQPLDGVNLLPFVQAQKEGSPHEALFWKLGQESAVRMGKWKLWLNTKSGASALYDLEADVAEKTDVSAQNPQIKADLQAKYDAWNGSLPPRGWTNISPVFGK</sequence>
<dbReference type="InterPro" id="IPR017850">
    <property type="entry name" value="Alkaline_phosphatase_core_sf"/>
</dbReference>
<evidence type="ECO:0000256" key="3">
    <source>
        <dbReference type="ARBA" id="ARBA00022801"/>
    </source>
</evidence>
<name>A0ABV2D1X7_9SPHN</name>
<gene>
    <name evidence="7" type="ORF">ABVV53_09620</name>
</gene>
<dbReference type="PANTHER" id="PTHR42693">
    <property type="entry name" value="ARYLSULFATASE FAMILY MEMBER"/>
    <property type="match status" value="1"/>
</dbReference>
<evidence type="ECO:0000256" key="2">
    <source>
        <dbReference type="ARBA" id="ARBA00022723"/>
    </source>
</evidence>
<evidence type="ECO:0000313" key="8">
    <source>
        <dbReference type="Proteomes" id="UP001548713"/>
    </source>
</evidence>
<keyword evidence="8" id="KW-1185">Reference proteome</keyword>
<dbReference type="Gene3D" id="3.30.1120.10">
    <property type="match status" value="1"/>
</dbReference>
<keyword evidence="3" id="KW-0378">Hydrolase</keyword>
<evidence type="ECO:0000259" key="6">
    <source>
        <dbReference type="Pfam" id="PF00884"/>
    </source>
</evidence>
<dbReference type="InterPro" id="IPR000917">
    <property type="entry name" value="Sulfatase_N"/>
</dbReference>
<dbReference type="Gene3D" id="3.40.720.10">
    <property type="entry name" value="Alkaline Phosphatase, subunit A"/>
    <property type="match status" value="1"/>
</dbReference>
<dbReference type="Pfam" id="PF00884">
    <property type="entry name" value="Sulfatase"/>
    <property type="match status" value="1"/>
</dbReference>